<sequence>MNFDQYIINCDIYICSCIDQLKADHRGLLSQSILGHLRNFVEHVSAKIYLAAGGVPAATEYETLRKANSYVMKCGNLNFIAKFHDLLQISASHYTFDPESSERLMLKYYEYLLRIKQYMKGRFGMELLHNLYLFPLNLDPAFKIYHEAIAYRIENQDLKNAVTHTGKFYIYKTKPIFVNDSIYYEVSFSRANEHASKFERLIAFTKYEITSTYAVDLRLVSTGISVFGVKMPISIIIDWEVAIRACELKNFAKILNISLPPNKNKEYTNLMAFIKQSGTSLPKLLTLPFDEFTQFIEYVKDGAAVHNLSAMLTECRSRIEKAGGNVLLYLLYRLNNKIIKKQYHSDACDLLSELYLNIKCVPFDRMPYKFSLVRHNPSIDDILASIPIEGHKHELLARHITVNTEHNGILYTSQEELIAYGDMQPLVDAYNANLYYKHKLENNNLQLECWNGYYYIQKYEDNVMKILQRLKELSSKGIFSYTHTVNSWLSKPGVAVDSDEKRKALKELFSNSRVALVYGAAGTGKSTFINYISRIFGDKNKIYLANTNPAVENLRRKVDSYDGTFMTIAKFLAGKSIKQEWDLLFIDECSTVSNQDMNDILKQGQFKLLILVGDMYQIESILFGNWFSIAYYAIKGSCRVELKQTYRTSQSGLLAVWNKVRTLSSDILEYLTKHGYTKNIDNSIFTKSHDDEIILCLNYDGLYGINNINRFLQSNNPNPPVQWDILTYKVDDPILFNETERFSPWIYNNLKGKILGITKHDDLIEFTLEVNTILNELDLEYSELELCPPVSETTSVIKLTVEKNDDGDEDIESDSTVVPFQVAYAVSIHKAQGLEFQSVKVVITHDVEDMITHNIFYTAITRTCDRLQIYWSPETEKKVLSSLSLQFNYKDYGLLKAKYSNILK</sequence>
<dbReference type="Gene3D" id="3.40.50.300">
    <property type="entry name" value="P-loop containing nucleotide triphosphate hydrolases"/>
    <property type="match status" value="2"/>
</dbReference>
<proteinExistence type="predicted"/>
<evidence type="ECO:0000259" key="1">
    <source>
        <dbReference type="Pfam" id="PF13538"/>
    </source>
</evidence>
<dbReference type="InterPro" id="IPR027785">
    <property type="entry name" value="UvrD-like_helicase_C"/>
</dbReference>
<dbReference type="CDD" id="cd18809">
    <property type="entry name" value="SF1_C_RecD"/>
    <property type="match status" value="1"/>
</dbReference>
<evidence type="ECO:0000313" key="3">
    <source>
        <dbReference type="Proteomes" id="UP000422221"/>
    </source>
</evidence>
<dbReference type="EMBL" id="VWMK01000006">
    <property type="protein sequence ID" value="KAA3766778.1"/>
    <property type="molecule type" value="Genomic_DNA"/>
</dbReference>
<dbReference type="Pfam" id="PF13538">
    <property type="entry name" value="UvrD_C_2"/>
    <property type="match status" value="1"/>
</dbReference>
<dbReference type="AlphaFoldDB" id="A0A7J4XKI6"/>
<reference evidence="2 3" key="1">
    <citation type="journal article" date="2019" name="Nat. Med.">
        <title>A library of human gut bacterial isolates paired with longitudinal multiomics data enables mechanistic microbiome research.</title>
        <authorList>
            <person name="Poyet M."/>
            <person name="Groussin M."/>
            <person name="Gibbons S.M."/>
            <person name="Avila-Pacheco J."/>
            <person name="Jiang X."/>
            <person name="Kearney S.M."/>
            <person name="Perrotta A.R."/>
            <person name="Berdy B."/>
            <person name="Zhao S."/>
            <person name="Lieberman T.D."/>
            <person name="Swanson P.K."/>
            <person name="Smith M."/>
            <person name="Roesemann S."/>
            <person name="Alexander J.E."/>
            <person name="Rich S.A."/>
            <person name="Livny J."/>
            <person name="Vlamakis H."/>
            <person name="Clish C."/>
            <person name="Bullock K."/>
            <person name="Deik A."/>
            <person name="Scott J."/>
            <person name="Pierce K.A."/>
            <person name="Xavier R.J."/>
            <person name="Alm E.J."/>
        </authorList>
    </citation>
    <scope>NUCLEOTIDE SEQUENCE [LARGE SCALE GENOMIC DNA]</scope>
    <source>
        <strain evidence="2 3">BIOML-A10</strain>
    </source>
</reference>
<gene>
    <name evidence="2" type="ORF">F3F73_07850</name>
</gene>
<dbReference type="RefSeq" id="WP_130058966.1">
    <property type="nucleotide sequence ID" value="NZ_JADNPJ010000015.1"/>
</dbReference>
<name>A0A7J4XKI6_9BACE</name>
<organism evidence="2 3">
    <name type="scientific">Bacteroides salyersiae</name>
    <dbReference type="NCBI Taxonomy" id="291644"/>
    <lineage>
        <taxon>Bacteria</taxon>
        <taxon>Pseudomonadati</taxon>
        <taxon>Bacteroidota</taxon>
        <taxon>Bacteroidia</taxon>
        <taxon>Bacteroidales</taxon>
        <taxon>Bacteroidaceae</taxon>
        <taxon>Bacteroides</taxon>
    </lineage>
</organism>
<protein>
    <submittedName>
        <fullName evidence="2">AAA family ATPase</fullName>
    </submittedName>
</protein>
<evidence type="ECO:0000313" key="2">
    <source>
        <dbReference type="EMBL" id="KAA3766778.1"/>
    </source>
</evidence>
<dbReference type="SUPFAM" id="SSF52540">
    <property type="entry name" value="P-loop containing nucleoside triphosphate hydrolases"/>
    <property type="match status" value="2"/>
</dbReference>
<feature type="domain" description="UvrD-like helicase C-terminal" evidence="1">
    <location>
        <begin position="823"/>
        <end position="866"/>
    </location>
</feature>
<dbReference type="Pfam" id="PF13604">
    <property type="entry name" value="AAA_30"/>
    <property type="match status" value="1"/>
</dbReference>
<comment type="caution">
    <text evidence="2">The sequence shown here is derived from an EMBL/GenBank/DDBJ whole genome shotgun (WGS) entry which is preliminary data.</text>
</comment>
<accession>A0A7J4XKI6</accession>
<dbReference type="Proteomes" id="UP000422221">
    <property type="component" value="Unassembled WGS sequence"/>
</dbReference>
<dbReference type="InterPro" id="IPR027417">
    <property type="entry name" value="P-loop_NTPase"/>
</dbReference>